<accession>A0A6A6LPB3</accession>
<sequence length="90" mass="9062">MLIGSEGENWGCALDPVGVVTRGVYKSRFSMGVFCGEIGIGGISDGVWSIMGLVIGGVKGKGENGGAENGGGFSTRNWGGGFASAMTTLK</sequence>
<dbReference type="AlphaFoldDB" id="A0A6A6LPB3"/>
<name>A0A6A6LPB3_HEVBR</name>
<protein>
    <submittedName>
        <fullName evidence="1">Uncharacterized protein</fullName>
    </submittedName>
</protein>
<dbReference type="EMBL" id="JAAGAX010000010">
    <property type="protein sequence ID" value="KAF2301963.1"/>
    <property type="molecule type" value="Genomic_DNA"/>
</dbReference>
<comment type="caution">
    <text evidence="1">The sequence shown here is derived from an EMBL/GenBank/DDBJ whole genome shotgun (WGS) entry which is preliminary data.</text>
</comment>
<gene>
    <name evidence="1" type="ORF">GH714_030884</name>
</gene>
<organism evidence="1 2">
    <name type="scientific">Hevea brasiliensis</name>
    <name type="common">Para rubber tree</name>
    <name type="synonym">Siphonia brasiliensis</name>
    <dbReference type="NCBI Taxonomy" id="3981"/>
    <lineage>
        <taxon>Eukaryota</taxon>
        <taxon>Viridiplantae</taxon>
        <taxon>Streptophyta</taxon>
        <taxon>Embryophyta</taxon>
        <taxon>Tracheophyta</taxon>
        <taxon>Spermatophyta</taxon>
        <taxon>Magnoliopsida</taxon>
        <taxon>eudicotyledons</taxon>
        <taxon>Gunneridae</taxon>
        <taxon>Pentapetalae</taxon>
        <taxon>rosids</taxon>
        <taxon>fabids</taxon>
        <taxon>Malpighiales</taxon>
        <taxon>Euphorbiaceae</taxon>
        <taxon>Crotonoideae</taxon>
        <taxon>Micrandreae</taxon>
        <taxon>Hevea</taxon>
    </lineage>
</organism>
<dbReference type="Proteomes" id="UP000467840">
    <property type="component" value="Chromosome 4"/>
</dbReference>
<keyword evidence="2" id="KW-1185">Reference proteome</keyword>
<evidence type="ECO:0000313" key="1">
    <source>
        <dbReference type="EMBL" id="KAF2301963.1"/>
    </source>
</evidence>
<proteinExistence type="predicted"/>
<reference evidence="1 2" key="1">
    <citation type="journal article" date="2020" name="Mol. Plant">
        <title>The Chromosome-Based Rubber Tree Genome Provides New Insights into Spurge Genome Evolution and Rubber Biosynthesis.</title>
        <authorList>
            <person name="Liu J."/>
            <person name="Shi C."/>
            <person name="Shi C.C."/>
            <person name="Li W."/>
            <person name="Zhang Q.J."/>
            <person name="Zhang Y."/>
            <person name="Li K."/>
            <person name="Lu H.F."/>
            <person name="Shi C."/>
            <person name="Zhu S.T."/>
            <person name="Xiao Z.Y."/>
            <person name="Nan H."/>
            <person name="Yue Y."/>
            <person name="Zhu X.G."/>
            <person name="Wu Y."/>
            <person name="Hong X.N."/>
            <person name="Fan G.Y."/>
            <person name="Tong Y."/>
            <person name="Zhang D."/>
            <person name="Mao C.L."/>
            <person name="Liu Y.L."/>
            <person name="Hao S.J."/>
            <person name="Liu W.Q."/>
            <person name="Lv M.Q."/>
            <person name="Zhang H.B."/>
            <person name="Liu Y."/>
            <person name="Hu-Tang G.R."/>
            <person name="Wang J.P."/>
            <person name="Wang J.H."/>
            <person name="Sun Y.H."/>
            <person name="Ni S.B."/>
            <person name="Chen W.B."/>
            <person name="Zhang X.C."/>
            <person name="Jiao Y.N."/>
            <person name="Eichler E.E."/>
            <person name="Li G.H."/>
            <person name="Liu X."/>
            <person name="Gao L.Z."/>
        </authorList>
    </citation>
    <scope>NUCLEOTIDE SEQUENCE [LARGE SCALE GENOMIC DNA]</scope>
    <source>
        <strain evidence="2">cv. GT1</strain>
        <tissue evidence="1">Leaf</tissue>
    </source>
</reference>
<evidence type="ECO:0000313" key="2">
    <source>
        <dbReference type="Proteomes" id="UP000467840"/>
    </source>
</evidence>